<feature type="region of interest" description="Disordered" evidence="1">
    <location>
        <begin position="23"/>
        <end position="45"/>
    </location>
</feature>
<dbReference type="Proteomes" id="UP000230069">
    <property type="component" value="Unassembled WGS sequence"/>
</dbReference>
<evidence type="ECO:0000256" key="1">
    <source>
        <dbReference type="SAM" id="MobiDB-lite"/>
    </source>
</evidence>
<dbReference type="STRING" id="218851.A0A2G5DAL9"/>
<accession>A0A2G5DAL9</accession>
<feature type="compositionally biased region" description="Basic and acidic residues" evidence="1">
    <location>
        <begin position="869"/>
        <end position="878"/>
    </location>
</feature>
<evidence type="ECO:0000259" key="2">
    <source>
        <dbReference type="PROSITE" id="PS50812"/>
    </source>
</evidence>
<dbReference type="SUPFAM" id="SSF63748">
    <property type="entry name" value="Tudor/PWWP/MBT"/>
    <property type="match status" value="1"/>
</dbReference>
<feature type="region of interest" description="Disordered" evidence="1">
    <location>
        <begin position="775"/>
        <end position="818"/>
    </location>
</feature>
<dbReference type="SMART" id="SM00293">
    <property type="entry name" value="PWWP"/>
    <property type="match status" value="1"/>
</dbReference>
<dbReference type="OrthoDB" id="62853at2759"/>
<feature type="compositionally biased region" description="Basic and acidic residues" evidence="1">
    <location>
        <begin position="562"/>
        <end position="574"/>
    </location>
</feature>
<feature type="compositionally biased region" description="Basic and acidic residues" evidence="1">
    <location>
        <begin position="530"/>
        <end position="540"/>
    </location>
</feature>
<reference evidence="3 4" key="1">
    <citation type="submission" date="2017-09" db="EMBL/GenBank/DDBJ databases">
        <title>WGS assembly of Aquilegia coerulea Goldsmith.</title>
        <authorList>
            <person name="Hodges S."/>
            <person name="Kramer E."/>
            <person name="Nordborg M."/>
            <person name="Tomkins J."/>
            <person name="Borevitz J."/>
            <person name="Derieg N."/>
            <person name="Yan J."/>
            <person name="Mihaltcheva S."/>
            <person name="Hayes R.D."/>
            <person name="Rokhsar D."/>
        </authorList>
    </citation>
    <scope>NUCLEOTIDE SEQUENCE [LARGE SCALE GENOMIC DNA]</scope>
    <source>
        <strain evidence="4">cv. Goldsmith</strain>
    </source>
</reference>
<feature type="compositionally biased region" description="Acidic residues" evidence="1">
    <location>
        <begin position="632"/>
        <end position="644"/>
    </location>
</feature>
<organism evidence="3 4">
    <name type="scientific">Aquilegia coerulea</name>
    <name type="common">Rocky mountain columbine</name>
    <dbReference type="NCBI Taxonomy" id="218851"/>
    <lineage>
        <taxon>Eukaryota</taxon>
        <taxon>Viridiplantae</taxon>
        <taxon>Streptophyta</taxon>
        <taxon>Embryophyta</taxon>
        <taxon>Tracheophyta</taxon>
        <taxon>Spermatophyta</taxon>
        <taxon>Magnoliopsida</taxon>
        <taxon>Ranunculales</taxon>
        <taxon>Ranunculaceae</taxon>
        <taxon>Thalictroideae</taxon>
        <taxon>Aquilegia</taxon>
    </lineage>
</organism>
<feature type="compositionally biased region" description="Basic and acidic residues" evidence="1">
    <location>
        <begin position="775"/>
        <end position="784"/>
    </location>
</feature>
<dbReference type="Pfam" id="PF00855">
    <property type="entry name" value="PWWP"/>
    <property type="match status" value="1"/>
</dbReference>
<feature type="domain" description="PWWP" evidence="2">
    <location>
        <begin position="204"/>
        <end position="265"/>
    </location>
</feature>
<sequence length="1099" mass="121921">METLVVDKPMLVTQTLVVVDDDHEKNKSRVSVVEEEEEEKQQSEGEVFVKEIDEKTKIGDVLEIAKQGETKMSRVSSKDRKKEEVTEVIENGKDGVEKMSNDDDCKNVEVLGSFVSKLGKSAGNVRDEVSEVVESEKSGKENDEVKESRDEEPENLGNRGKGNREVDEEEEDEEEEDEEEEEEEEDEEEDDYDDMNEQEHEFAVGDLVWGKIRSHPWWPGQIYSSADASSTAAKYKRRNRLLVAYFGDGTFAWCYPSQLKPFQDNFDRFSKQSSTKSFLNAVEEAVSEIGRHLDMDMACSCVAVEDRAVRPVAYNTGIKEGILVPDAGLGELSITEYEPKEFLAQLKCVAKVVFTSNMLDLLVLERRLSAFYRGKGYSQLQKYHAPLGIYADNAAENGILPEDNAEGPKADLSVSPMEADWISSQAGSGVGSTDITISRRWPGISDDKSLQTKKKRSMAELMGGDRDIDDDDYDETSGSSLAEGGSMPGKATVRGRKRRKNVGSEVGNDSDIADESSGKKIQRSRRRKEKKDSEVGHESDVMEGGNSCAKTKLTPRKRRKKKESDVASIDKDAEVENADDLAEKSTISASQTIKRRTWKKIQESKVGDEKCLAERLAGKQTVESRKRKQNEDSEAENDEDEDEQLTLSEIQMGRSKKRKEKVDSDLGNDSGIVEGSSDGKQASNVEMDEFATNEGNSSGPSGPSLRERKKSKYLSPPYTNISQRHKNLISTYSSIKEHPEMPSRLHEEETITRAGGQFTNCPSLVKCSGETFHTELTKESHHESNTSGGQSPLKPKESGKKTVLEKGNASTNEMLSDFRSAALDPMHLTKKQSDDTTKTFFAKYRSSVCPNDTDFTVDENNAGQGSKSDSSEKDRYETGHPNSESESLQKKRKMKENEVLQSPKKISKYHGGLSDMHRNSNGEANGVISVAALLLTFAQGVSLPTKEELIATFSSFGALKEAETEVIEDSGCAQVVFARSSDAKEAYNNFEEISSFQSLVTSYRLRYLSVNSKVSENDGPSRQPHRTSPSPIKGSNTLTSESDSPLQVGDVPPLLQVTQNLEMTTSVLEKSWEKLSAEVKAKVDGEIKCLLSKVTSMVE</sequence>
<dbReference type="FunCoup" id="A0A2G5DAL9">
    <property type="interactions" value="506"/>
</dbReference>
<feature type="compositionally biased region" description="Polar residues" evidence="1">
    <location>
        <begin position="423"/>
        <end position="436"/>
    </location>
</feature>
<keyword evidence="4" id="KW-1185">Reference proteome</keyword>
<feature type="region of interest" description="Disordered" evidence="1">
    <location>
        <begin position="69"/>
        <end position="104"/>
    </location>
</feature>
<feature type="region of interest" description="Disordered" evidence="1">
    <location>
        <begin position="1014"/>
        <end position="1050"/>
    </location>
</feature>
<dbReference type="InParanoid" id="A0A2G5DAL9"/>
<gene>
    <name evidence="3" type="ORF">AQUCO_02500351v1</name>
</gene>
<feature type="region of interest" description="Disordered" evidence="1">
    <location>
        <begin position="848"/>
        <end position="902"/>
    </location>
</feature>
<protein>
    <recommendedName>
        <fullName evidence="2">PWWP domain-containing protein</fullName>
    </recommendedName>
</protein>
<feature type="compositionally biased region" description="Basic residues" evidence="1">
    <location>
        <begin position="520"/>
        <end position="529"/>
    </location>
</feature>
<name>A0A2G5DAL9_AQUCA</name>
<feature type="compositionally biased region" description="Polar residues" evidence="1">
    <location>
        <begin position="1014"/>
        <end position="1045"/>
    </location>
</feature>
<evidence type="ECO:0000313" key="4">
    <source>
        <dbReference type="Proteomes" id="UP000230069"/>
    </source>
</evidence>
<feature type="compositionally biased region" description="Polar residues" evidence="1">
    <location>
        <begin position="848"/>
        <end position="868"/>
    </location>
</feature>
<dbReference type="InterPro" id="IPR053063">
    <property type="entry name" value="PWWP_domain_containing_PDP"/>
</dbReference>
<proteinExistence type="predicted"/>
<evidence type="ECO:0000313" key="3">
    <source>
        <dbReference type="EMBL" id="PIA40579.1"/>
    </source>
</evidence>
<dbReference type="Gene3D" id="2.30.30.140">
    <property type="match status" value="1"/>
</dbReference>
<dbReference type="InterPro" id="IPR012677">
    <property type="entry name" value="Nucleotide-bd_a/b_plait_sf"/>
</dbReference>
<feature type="compositionally biased region" description="Basic and acidic residues" evidence="1">
    <location>
        <begin position="600"/>
        <end position="617"/>
    </location>
</feature>
<feature type="compositionally biased region" description="Basic and acidic residues" evidence="1">
    <location>
        <begin position="794"/>
        <end position="804"/>
    </location>
</feature>
<feature type="compositionally biased region" description="Acidic residues" evidence="1">
    <location>
        <begin position="166"/>
        <end position="194"/>
    </location>
</feature>
<feature type="compositionally biased region" description="Basic and acidic residues" evidence="1">
    <location>
        <begin position="125"/>
        <end position="149"/>
    </location>
</feature>
<feature type="region of interest" description="Disordered" evidence="1">
    <location>
        <begin position="423"/>
        <end position="725"/>
    </location>
</feature>
<dbReference type="CDD" id="cd05162">
    <property type="entry name" value="PWWP"/>
    <property type="match status" value="1"/>
</dbReference>
<dbReference type="InterPro" id="IPR000313">
    <property type="entry name" value="PWWP_dom"/>
</dbReference>
<dbReference type="PROSITE" id="PS50812">
    <property type="entry name" value="PWWP"/>
    <property type="match status" value="1"/>
</dbReference>
<dbReference type="EMBL" id="KZ305042">
    <property type="protein sequence ID" value="PIA40579.1"/>
    <property type="molecule type" value="Genomic_DNA"/>
</dbReference>
<dbReference type="PANTHER" id="PTHR42851:SF12">
    <property type="entry name" value="PWWP DOMAIN PROTEIN"/>
    <property type="match status" value="1"/>
</dbReference>
<dbReference type="AlphaFoldDB" id="A0A2G5DAL9"/>
<feature type="region of interest" description="Disordered" evidence="1">
    <location>
        <begin position="116"/>
        <end position="194"/>
    </location>
</feature>
<dbReference type="PANTHER" id="PTHR42851">
    <property type="entry name" value="ALDOLASE-RELATED"/>
    <property type="match status" value="1"/>
</dbReference>
<dbReference type="Gene3D" id="3.30.70.330">
    <property type="match status" value="1"/>
</dbReference>